<dbReference type="EMBL" id="FCNW02000002">
    <property type="protein sequence ID" value="SAL19060.1"/>
    <property type="molecule type" value="Genomic_DNA"/>
</dbReference>
<accession>A0A158FJ40</accession>
<feature type="transmembrane region" description="Helical" evidence="1">
    <location>
        <begin position="147"/>
        <end position="166"/>
    </location>
</feature>
<keyword evidence="3" id="KW-1185">Reference proteome</keyword>
<keyword evidence="1" id="KW-0812">Transmembrane</keyword>
<feature type="transmembrane region" description="Helical" evidence="1">
    <location>
        <begin position="172"/>
        <end position="194"/>
    </location>
</feature>
<dbReference type="STRING" id="326474.AWB65_00923"/>
<proteinExistence type="predicted"/>
<evidence type="ECO:0000256" key="1">
    <source>
        <dbReference type="SAM" id="Phobius"/>
    </source>
</evidence>
<feature type="transmembrane region" description="Helical" evidence="1">
    <location>
        <begin position="121"/>
        <end position="140"/>
    </location>
</feature>
<keyword evidence="1" id="KW-0472">Membrane</keyword>
<comment type="caution">
    <text evidence="2">The sequence shown here is derived from an EMBL/GenBank/DDBJ whole genome shotgun (WGS) entry which is preliminary data.</text>
</comment>
<dbReference type="AlphaFoldDB" id="A0A158FJ40"/>
<sequence>MEFAFLVTYAGFNNGGNANDKHDNDRLRSTQRMHVGRCRTRPPQGPTMNPLTPDDDRPIGHVGAFARKRALVDLPLDAGRLGRCVAVSACFVVAWSLIEVPWEIDLAGSATGAAMTSGEEIAAVLASKTLLFVTVGLALTGRRAAKYVLLFICLMSVLAMAPEIPVEYGHSPWLAMLSGVECIGKLATFAFLALDLRLKRD</sequence>
<reference evidence="2" key="1">
    <citation type="submission" date="2016-01" db="EMBL/GenBank/DDBJ databases">
        <authorList>
            <person name="Peeters C."/>
        </authorList>
    </citation>
    <scope>NUCLEOTIDE SEQUENCE [LARGE SCALE GENOMIC DNA]</scope>
    <source>
        <strain evidence="2">LMG 22934</strain>
    </source>
</reference>
<gene>
    <name evidence="2" type="ORF">AWB65_00923</name>
</gene>
<keyword evidence="1" id="KW-1133">Transmembrane helix</keyword>
<evidence type="ECO:0000313" key="2">
    <source>
        <dbReference type="EMBL" id="SAL19060.1"/>
    </source>
</evidence>
<organism evidence="2 3">
    <name type="scientific">Caballeronia humi</name>
    <dbReference type="NCBI Taxonomy" id="326474"/>
    <lineage>
        <taxon>Bacteria</taxon>
        <taxon>Pseudomonadati</taxon>
        <taxon>Pseudomonadota</taxon>
        <taxon>Betaproteobacteria</taxon>
        <taxon>Burkholderiales</taxon>
        <taxon>Burkholderiaceae</taxon>
        <taxon>Caballeronia</taxon>
    </lineage>
</organism>
<evidence type="ECO:0000313" key="3">
    <source>
        <dbReference type="Proteomes" id="UP000054977"/>
    </source>
</evidence>
<protein>
    <submittedName>
        <fullName evidence="2">Uncharacterized protein</fullName>
    </submittedName>
</protein>
<name>A0A158FJ40_9BURK</name>
<dbReference type="Proteomes" id="UP000054977">
    <property type="component" value="Unassembled WGS sequence"/>
</dbReference>